<sequence>MTARLLKYALIVVLVFGGFYLLMVSGMSSGSGEVEIGPHKVISHRSDRVVNSAEDTKNMVVQPSPEFLIEYAIGDGQHGFDILRIQADGSGEYTYWERESEPTRQKQLTFEVSVAELEEICEQLNQSGFMALASEYHGDLLDGTQIAITVVTGQVEKEVYCDNHFPVEVVAVADYLEKQVIQPHRNRS</sequence>
<dbReference type="Proteomes" id="UP000551616">
    <property type="component" value="Unassembled WGS sequence"/>
</dbReference>
<dbReference type="RefSeq" id="WP_207395984.1">
    <property type="nucleotide sequence ID" value="NZ_JABRWO010000004.1"/>
</dbReference>
<dbReference type="AlphaFoldDB" id="A0A7V8V4A5"/>
<keyword evidence="3" id="KW-1185">Reference proteome</keyword>
<evidence type="ECO:0000256" key="1">
    <source>
        <dbReference type="SAM" id="Phobius"/>
    </source>
</evidence>
<name>A0A7V8V4A5_9BACT</name>
<keyword evidence="1" id="KW-0472">Membrane</keyword>
<dbReference type="EMBL" id="JABRWO010000004">
    <property type="protein sequence ID" value="MBA2114521.1"/>
    <property type="molecule type" value="Genomic_DNA"/>
</dbReference>
<feature type="transmembrane region" description="Helical" evidence="1">
    <location>
        <begin position="6"/>
        <end position="23"/>
    </location>
</feature>
<evidence type="ECO:0000313" key="2">
    <source>
        <dbReference type="EMBL" id="MBA2114521.1"/>
    </source>
</evidence>
<protein>
    <submittedName>
        <fullName evidence="2">Uncharacterized protein</fullName>
    </submittedName>
</protein>
<reference evidence="2 3" key="1">
    <citation type="submission" date="2020-05" db="EMBL/GenBank/DDBJ databases">
        <title>Bremerella alba sp. nov., a novel planctomycete isolated from the surface of the macroalga Fucus spiralis.</title>
        <authorList>
            <person name="Godinho O."/>
            <person name="Botelho R."/>
            <person name="Albuquerque L."/>
            <person name="Wiegand S."/>
            <person name="Da Costa M.S."/>
            <person name="Lobo-Da-Cunha A."/>
            <person name="Jogler C."/>
            <person name="Lage O.M."/>
        </authorList>
    </citation>
    <scope>NUCLEOTIDE SEQUENCE [LARGE SCALE GENOMIC DNA]</scope>
    <source>
        <strain evidence="2 3">FF15</strain>
    </source>
</reference>
<keyword evidence="1" id="KW-1133">Transmembrane helix</keyword>
<accession>A0A7V8V4A5</accession>
<organism evidence="2 3">
    <name type="scientific">Bremerella alba</name>
    <dbReference type="NCBI Taxonomy" id="980252"/>
    <lineage>
        <taxon>Bacteria</taxon>
        <taxon>Pseudomonadati</taxon>
        <taxon>Planctomycetota</taxon>
        <taxon>Planctomycetia</taxon>
        <taxon>Pirellulales</taxon>
        <taxon>Pirellulaceae</taxon>
        <taxon>Bremerella</taxon>
    </lineage>
</organism>
<keyword evidence="1" id="KW-0812">Transmembrane</keyword>
<proteinExistence type="predicted"/>
<comment type="caution">
    <text evidence="2">The sequence shown here is derived from an EMBL/GenBank/DDBJ whole genome shotgun (WGS) entry which is preliminary data.</text>
</comment>
<gene>
    <name evidence="2" type="ORF">HOV93_16870</name>
</gene>
<evidence type="ECO:0000313" key="3">
    <source>
        <dbReference type="Proteomes" id="UP000551616"/>
    </source>
</evidence>